<feature type="transmembrane region" description="Helical" evidence="2">
    <location>
        <begin position="71"/>
        <end position="99"/>
    </location>
</feature>
<feature type="transmembrane region" description="Helical" evidence="2">
    <location>
        <begin position="37"/>
        <end position="59"/>
    </location>
</feature>
<accession>A0A835J3M1</accession>
<evidence type="ECO:0000313" key="4">
    <source>
        <dbReference type="Proteomes" id="UP000657918"/>
    </source>
</evidence>
<feature type="region of interest" description="Disordered" evidence="1">
    <location>
        <begin position="123"/>
        <end position="154"/>
    </location>
</feature>
<organism evidence="3 4">
    <name type="scientific">Salix dunnii</name>
    <dbReference type="NCBI Taxonomy" id="1413687"/>
    <lineage>
        <taxon>Eukaryota</taxon>
        <taxon>Viridiplantae</taxon>
        <taxon>Streptophyta</taxon>
        <taxon>Embryophyta</taxon>
        <taxon>Tracheophyta</taxon>
        <taxon>Spermatophyta</taxon>
        <taxon>Magnoliopsida</taxon>
        <taxon>eudicotyledons</taxon>
        <taxon>Gunneridae</taxon>
        <taxon>Pentapetalae</taxon>
        <taxon>rosids</taxon>
        <taxon>fabids</taxon>
        <taxon>Malpighiales</taxon>
        <taxon>Salicaceae</taxon>
        <taxon>Saliceae</taxon>
        <taxon>Salix</taxon>
    </lineage>
</organism>
<keyword evidence="2" id="KW-0812">Transmembrane</keyword>
<dbReference type="Proteomes" id="UP000657918">
    <property type="component" value="Unassembled WGS sequence"/>
</dbReference>
<keyword evidence="2" id="KW-0472">Membrane</keyword>
<dbReference type="EMBL" id="JADGMS010000017">
    <property type="protein sequence ID" value="KAF9663962.1"/>
    <property type="molecule type" value="Genomic_DNA"/>
</dbReference>
<dbReference type="OrthoDB" id="675882at2759"/>
<sequence length="203" mass="21273">MAIGRDSKDLISPLLAVNLVIQLINISTGGNPATSFMLIYALTGGVIGPSSMLVGFVHLPAWRNDSLAGASAMAIISLAITALAFGYLSGAILVVVLLIPFGNKGHSLSTGHSEREHSCLVLGDNNSKKPENLHTQTVESRPAAAKGAARDATSSKETFYAVPERTDTGGHREIGRDSAAAASENIYESFSANKIDFGCFFPP</sequence>
<evidence type="ECO:0000256" key="2">
    <source>
        <dbReference type="SAM" id="Phobius"/>
    </source>
</evidence>
<keyword evidence="2" id="KW-1133">Transmembrane helix</keyword>
<protein>
    <submittedName>
        <fullName evidence="3">Uncharacterized protein</fullName>
    </submittedName>
</protein>
<dbReference type="InterPro" id="IPR008390">
    <property type="entry name" value="AWPM-19"/>
</dbReference>
<dbReference type="AlphaFoldDB" id="A0A835J3M1"/>
<name>A0A835J3M1_9ROSI</name>
<feature type="compositionally biased region" description="Low complexity" evidence="1">
    <location>
        <begin position="143"/>
        <end position="152"/>
    </location>
</feature>
<comment type="caution">
    <text evidence="3">The sequence shown here is derived from an EMBL/GenBank/DDBJ whole genome shotgun (WGS) entry which is preliminary data.</text>
</comment>
<evidence type="ECO:0000313" key="3">
    <source>
        <dbReference type="EMBL" id="KAF9663962.1"/>
    </source>
</evidence>
<dbReference type="PANTHER" id="PTHR33294:SF8">
    <property type="entry name" value="OS02G0731500 PROTEIN"/>
    <property type="match status" value="1"/>
</dbReference>
<proteinExistence type="predicted"/>
<dbReference type="Pfam" id="PF05512">
    <property type="entry name" value="AWPM-19"/>
    <property type="match status" value="1"/>
</dbReference>
<keyword evidence="4" id="KW-1185">Reference proteome</keyword>
<dbReference type="PANTHER" id="PTHR33294">
    <property type="entry name" value="AWPM-19-LIKE FAMILY PROTEIN"/>
    <property type="match status" value="1"/>
</dbReference>
<reference evidence="3 4" key="1">
    <citation type="submission" date="2020-10" db="EMBL/GenBank/DDBJ databases">
        <title>Plant Genome Project.</title>
        <authorList>
            <person name="Zhang R.-G."/>
        </authorList>
    </citation>
    <scope>NUCLEOTIDE SEQUENCE [LARGE SCALE GENOMIC DNA]</scope>
    <source>
        <strain evidence="3">FAFU-HL-1</strain>
        <tissue evidence="3">Leaf</tissue>
    </source>
</reference>
<gene>
    <name evidence="3" type="ORF">SADUNF_Sadunf17G0106600</name>
</gene>
<evidence type="ECO:0000256" key="1">
    <source>
        <dbReference type="SAM" id="MobiDB-lite"/>
    </source>
</evidence>